<dbReference type="VEuPathDB" id="TrichDB:TRFO_39630"/>
<dbReference type="AlphaFoldDB" id="A0A1J4J403"/>
<evidence type="ECO:0000313" key="1">
    <source>
        <dbReference type="EMBL" id="OHS94158.1"/>
    </source>
</evidence>
<proteinExistence type="predicted"/>
<gene>
    <name evidence="1" type="ORF">TRFO_39630</name>
</gene>
<comment type="caution">
    <text evidence="1">The sequence shown here is derived from an EMBL/GenBank/DDBJ whole genome shotgun (WGS) entry which is preliminary data.</text>
</comment>
<organism evidence="1 2">
    <name type="scientific">Tritrichomonas foetus</name>
    <dbReference type="NCBI Taxonomy" id="1144522"/>
    <lineage>
        <taxon>Eukaryota</taxon>
        <taxon>Metamonada</taxon>
        <taxon>Parabasalia</taxon>
        <taxon>Tritrichomonadida</taxon>
        <taxon>Tritrichomonadidae</taxon>
        <taxon>Tritrichomonas</taxon>
    </lineage>
</organism>
<dbReference type="RefSeq" id="XP_068347295.1">
    <property type="nucleotide sequence ID" value="XM_068512758.1"/>
</dbReference>
<name>A0A1J4J403_9EUKA</name>
<evidence type="ECO:0000313" key="2">
    <source>
        <dbReference type="Proteomes" id="UP000179807"/>
    </source>
</evidence>
<protein>
    <submittedName>
        <fullName evidence="1">Uncharacterized protein</fullName>
    </submittedName>
</protein>
<reference evidence="1" key="1">
    <citation type="submission" date="2016-10" db="EMBL/GenBank/DDBJ databases">
        <authorList>
            <person name="Benchimol M."/>
            <person name="Almeida L.G."/>
            <person name="Vasconcelos A.T."/>
            <person name="Perreira-Neves A."/>
            <person name="Rosa I.A."/>
            <person name="Tasca T."/>
            <person name="Bogo M.R."/>
            <person name="de Souza W."/>
        </authorList>
    </citation>
    <scope>NUCLEOTIDE SEQUENCE [LARGE SCALE GENOMIC DNA]</scope>
    <source>
        <strain evidence="1">K</strain>
    </source>
</reference>
<keyword evidence="2" id="KW-1185">Reference proteome</keyword>
<dbReference type="GeneID" id="94847462"/>
<accession>A0A1J4J403</accession>
<dbReference type="EMBL" id="MLAK01001342">
    <property type="protein sequence ID" value="OHS94158.1"/>
    <property type="molecule type" value="Genomic_DNA"/>
</dbReference>
<sequence>MLQPQDTLENITGNVQNEILSFYHQIHLSKDAKLTENIQIILEDAILFNSQDAWKILERNDYELPHLSGEYITTILSGFIEDTFIDVQIIMKAIQTPLINSAILSLSDRALCSAKSPILMAMLIDVGLVNLSDVISFAFSLLVNEDEYCNEFAHKILKTMSVMIFNEFKKTEGLIIEMAIGVEPGSVKISINNNENNEDCSIVDIRWQDSYKGTISLVAFVQCLFEAIEKVMTPENLTYGLEIIRFINGERGRLNMFVNGHDIEKIILDDNFDAFKSLLIPLAPQELSEWILRKSEEILSCNNEEYNTQEDYDPIDDLKNFYFLKEDENGNLYDVCEDEEMKRLRNGIGIIDVRIAKSIRTWQDIIAACGGYHNITFMKNHSYIMGRAASDSIRTLAVKNIRFQLPQQKNSSFDHFWNFIGLGKSSINPADFTGILNCRGKQTMGEYKYYNLISYLVQNKNGLTAEEIVHDNDSQFSIQELSMALSGHNHRALEYILYQMSSIEVSMNLGTLLMVSTTTGNLKGIRLILEKIINDTQFMEKQIIDITNTIHYLNKKFKIK</sequence>
<dbReference type="Proteomes" id="UP000179807">
    <property type="component" value="Unassembled WGS sequence"/>
</dbReference>